<evidence type="ECO:0000256" key="1">
    <source>
        <dbReference type="ARBA" id="ARBA00004442"/>
    </source>
</evidence>
<dbReference type="InterPro" id="IPR006665">
    <property type="entry name" value="OmpA-like"/>
</dbReference>
<dbReference type="Gene3D" id="3.30.1330.60">
    <property type="entry name" value="OmpA-like domain"/>
    <property type="match status" value="1"/>
</dbReference>
<dbReference type="Gene3D" id="1.25.40.10">
    <property type="entry name" value="Tetratricopeptide repeat domain"/>
    <property type="match status" value="1"/>
</dbReference>
<evidence type="ECO:0000259" key="6">
    <source>
        <dbReference type="PROSITE" id="PS51123"/>
    </source>
</evidence>
<keyword evidence="2 4" id="KW-0472">Membrane</keyword>
<evidence type="ECO:0000256" key="5">
    <source>
        <dbReference type="SAM" id="SignalP"/>
    </source>
</evidence>
<dbReference type="EMBL" id="NBWU01000003">
    <property type="protein sequence ID" value="PCE64588.1"/>
    <property type="molecule type" value="Genomic_DNA"/>
</dbReference>
<reference evidence="7 8" key="1">
    <citation type="submission" date="2017-04" db="EMBL/GenBank/DDBJ databases">
        <title>A new member of the family Flavobacteriaceae isolated from ascidians.</title>
        <authorList>
            <person name="Chen L."/>
        </authorList>
    </citation>
    <scope>NUCLEOTIDE SEQUENCE [LARGE SCALE GENOMIC DNA]</scope>
    <source>
        <strain evidence="7 8">HQA918</strain>
    </source>
</reference>
<comment type="subcellular location">
    <subcellularLocation>
        <location evidence="1">Cell outer membrane</location>
    </subcellularLocation>
</comment>
<dbReference type="InterPro" id="IPR011042">
    <property type="entry name" value="6-blade_b-propeller_TolB-like"/>
</dbReference>
<dbReference type="OrthoDB" id="9809364at2"/>
<dbReference type="InterPro" id="IPR036737">
    <property type="entry name" value="OmpA-like_sf"/>
</dbReference>
<sequence>MKYTTYILVFFLFAASFAQEKDLGKANEFFSALSFSQAIKKYENMVAEGQGNIHVFRQLGMAHYYNARYTDAEKWYSILYEKWPDSITAIEYLRYAQSLQANGSQNKAKKMYGHYVKGIGQEHILDFIDTGDDHYTISIMPGNSDKSEYGASYHEGKLYFASARGRENSFIVDAWTNDPFFDLYQVALDPESGPFGEAMRLKGHVNTAFHESSPAITPDGKHLYFTATHRVNTGKDGIVHLGIFRATHKNGKWKKVRNLSINGKEFNNAHPSLTNDGKTLYFVSDREGGIGQTDLYKVAINENGSLGEPVNLGPEINTPGRESFPYSDGEKGLYFSSDGYLGLGGYDIYFKDLTQPQNAVISLGKPINSNKDDYAFHLISENGVGFFSSNRGDNDDIYQLTQLNPINKLSELVLYGTITGEPQEQAVAKALVRIVNEFGRTIAEAKSDSAGEFMFKTPKQAGSTLRIKKDGYKTYSQVLDLTGSSQELMVHLQESEEAKAYRLRNQEKSLLLAALSPLNEDPISFPFEKTALSDYEKTRLDVLAEVMKEQSTHTLVIVGHTDTRGSKHYNMKLSENRALAAKTYLVSKGVDPTYLKIQGRGEEEPINDCIHCNQEEHQKNRRLQFRLQE</sequence>
<feature type="chain" id="PRO_5012788378" description="OmpA-like domain-containing protein" evidence="5">
    <location>
        <begin position="19"/>
        <end position="629"/>
    </location>
</feature>
<dbReference type="PROSITE" id="PS51123">
    <property type="entry name" value="OMPA_2"/>
    <property type="match status" value="1"/>
</dbReference>
<dbReference type="SUPFAM" id="SSF103088">
    <property type="entry name" value="OmpA-like"/>
    <property type="match status" value="1"/>
</dbReference>
<dbReference type="InterPro" id="IPR050330">
    <property type="entry name" value="Bact_OuterMem_StrucFunc"/>
</dbReference>
<feature type="signal peptide" evidence="5">
    <location>
        <begin position="1"/>
        <end position="18"/>
    </location>
</feature>
<evidence type="ECO:0000256" key="2">
    <source>
        <dbReference type="ARBA" id="ARBA00023136"/>
    </source>
</evidence>
<evidence type="ECO:0000313" key="8">
    <source>
        <dbReference type="Proteomes" id="UP000219559"/>
    </source>
</evidence>
<dbReference type="SUPFAM" id="SSF48452">
    <property type="entry name" value="TPR-like"/>
    <property type="match status" value="1"/>
</dbReference>
<comment type="caution">
    <text evidence="7">The sequence shown here is derived from an EMBL/GenBank/DDBJ whole genome shotgun (WGS) entry which is preliminary data.</text>
</comment>
<evidence type="ECO:0000313" key="7">
    <source>
        <dbReference type="EMBL" id="PCE64588.1"/>
    </source>
</evidence>
<dbReference type="AlphaFoldDB" id="A0A2A4G9D0"/>
<dbReference type="InterPro" id="IPR011990">
    <property type="entry name" value="TPR-like_helical_dom_sf"/>
</dbReference>
<accession>A0A2A4G9D0</accession>
<dbReference type="RefSeq" id="WP_097440702.1">
    <property type="nucleotide sequence ID" value="NZ_KZ300476.1"/>
</dbReference>
<dbReference type="Pfam" id="PF07676">
    <property type="entry name" value="PD40"/>
    <property type="match status" value="2"/>
</dbReference>
<proteinExistence type="predicted"/>
<dbReference type="PANTHER" id="PTHR30329">
    <property type="entry name" value="STATOR ELEMENT OF FLAGELLAR MOTOR COMPLEX"/>
    <property type="match status" value="1"/>
</dbReference>
<dbReference type="InterPro" id="IPR006690">
    <property type="entry name" value="OMPA-like_CS"/>
</dbReference>
<keyword evidence="8" id="KW-1185">Reference proteome</keyword>
<dbReference type="InterPro" id="IPR006664">
    <property type="entry name" value="OMP_bac"/>
</dbReference>
<dbReference type="PROSITE" id="PS01068">
    <property type="entry name" value="OMPA_1"/>
    <property type="match status" value="1"/>
</dbReference>
<dbReference type="SUPFAM" id="SSF82171">
    <property type="entry name" value="DPP6 N-terminal domain-like"/>
    <property type="match status" value="1"/>
</dbReference>
<keyword evidence="5" id="KW-0732">Signal</keyword>
<dbReference type="Proteomes" id="UP000219559">
    <property type="component" value="Unassembled WGS sequence"/>
</dbReference>
<feature type="domain" description="OmpA-like" evidence="6">
    <location>
        <begin position="512"/>
        <end position="629"/>
    </location>
</feature>
<evidence type="ECO:0000256" key="3">
    <source>
        <dbReference type="ARBA" id="ARBA00023237"/>
    </source>
</evidence>
<gene>
    <name evidence="7" type="ORF">B7P33_09930</name>
</gene>
<dbReference type="Gene3D" id="2.120.10.30">
    <property type="entry name" value="TolB, C-terminal domain"/>
    <property type="match status" value="1"/>
</dbReference>
<dbReference type="Pfam" id="PF00691">
    <property type="entry name" value="OmpA"/>
    <property type="match status" value="1"/>
</dbReference>
<dbReference type="GO" id="GO:0009279">
    <property type="term" value="C:cell outer membrane"/>
    <property type="evidence" value="ECO:0007669"/>
    <property type="project" value="UniProtKB-SubCell"/>
</dbReference>
<name>A0A2A4G9D0_9FLAO</name>
<keyword evidence="3" id="KW-0998">Cell outer membrane</keyword>
<evidence type="ECO:0000256" key="4">
    <source>
        <dbReference type="PROSITE-ProRule" id="PRU00473"/>
    </source>
</evidence>
<dbReference type="CDD" id="cd07185">
    <property type="entry name" value="OmpA_C-like"/>
    <property type="match status" value="1"/>
</dbReference>
<dbReference type="InterPro" id="IPR011659">
    <property type="entry name" value="WD40"/>
</dbReference>
<protein>
    <recommendedName>
        <fullName evidence="6">OmpA-like domain-containing protein</fullName>
    </recommendedName>
</protein>
<dbReference type="PRINTS" id="PR01021">
    <property type="entry name" value="OMPADOMAIN"/>
</dbReference>
<dbReference type="PANTHER" id="PTHR30329:SF21">
    <property type="entry name" value="LIPOPROTEIN YIAD-RELATED"/>
    <property type="match status" value="1"/>
</dbReference>
<organism evidence="7 8">
    <name type="scientific">Sediminicola luteus</name>
    <dbReference type="NCBI Taxonomy" id="319238"/>
    <lineage>
        <taxon>Bacteria</taxon>
        <taxon>Pseudomonadati</taxon>
        <taxon>Bacteroidota</taxon>
        <taxon>Flavobacteriia</taxon>
        <taxon>Flavobacteriales</taxon>
        <taxon>Flavobacteriaceae</taxon>
        <taxon>Sediminicola</taxon>
    </lineage>
</organism>